<keyword evidence="2" id="KW-1185">Reference proteome</keyword>
<dbReference type="KEGG" id="nml:Namu_3290"/>
<dbReference type="Proteomes" id="UP000002218">
    <property type="component" value="Chromosome"/>
</dbReference>
<reference evidence="1 2" key="2">
    <citation type="journal article" date="2010" name="Stand. Genomic Sci.">
        <title>Complete genome sequence of Nakamurella multipartita type strain (Y-104).</title>
        <authorList>
            <person name="Tice H."/>
            <person name="Mayilraj S."/>
            <person name="Sims D."/>
            <person name="Lapidus A."/>
            <person name="Nolan M."/>
            <person name="Lucas S."/>
            <person name="Glavina Del Rio T."/>
            <person name="Copeland A."/>
            <person name="Cheng J.F."/>
            <person name="Meincke L."/>
            <person name="Bruce D."/>
            <person name="Goodwin L."/>
            <person name="Pitluck S."/>
            <person name="Ivanova N."/>
            <person name="Mavromatis K."/>
            <person name="Ovchinnikova G."/>
            <person name="Pati A."/>
            <person name="Chen A."/>
            <person name="Palaniappan K."/>
            <person name="Land M."/>
            <person name="Hauser L."/>
            <person name="Chang Y.J."/>
            <person name="Jeffries C.D."/>
            <person name="Detter J.C."/>
            <person name="Brettin T."/>
            <person name="Rohde M."/>
            <person name="Goker M."/>
            <person name="Bristow J."/>
            <person name="Eisen J.A."/>
            <person name="Markowitz V."/>
            <person name="Hugenholtz P."/>
            <person name="Kyrpides N.C."/>
            <person name="Klenk H.P."/>
            <person name="Chen F."/>
        </authorList>
    </citation>
    <scope>NUCLEOTIDE SEQUENCE [LARGE SCALE GENOMIC DNA]</scope>
    <source>
        <strain evidence="2">ATCC 700099 / DSM 44233 / CIP 104796 / JCM 9543 / NBRC 105858 / Y-104</strain>
    </source>
</reference>
<dbReference type="InParanoid" id="C8XD17"/>
<dbReference type="STRING" id="479431.Namu_3290"/>
<dbReference type="AlphaFoldDB" id="C8XD17"/>
<sequence>MSNAPPAGRPVLAFTLPGVAYDDDIAVQAFARHLTAAVEAGGGNGRRIVAGMRAFLEGKPDLLPDPPWSVPPATGERAVEHLAVAAGCPPDLVVRARTAARQDLARTAWLLDPADGLSDLLDAAAGRARVVAVADPADPAAVPILDALELTGRVALVAPADLDALSAGSMVLIDATWAPHLARAQANGQRTVLIDRFGAGDGRPDRRTKDLRGAVPDIAAWLEGTAA</sequence>
<name>C8XD17_NAKMY</name>
<dbReference type="RefSeq" id="WP_015748486.1">
    <property type="nucleotide sequence ID" value="NC_013235.1"/>
</dbReference>
<evidence type="ECO:0000313" key="2">
    <source>
        <dbReference type="Proteomes" id="UP000002218"/>
    </source>
</evidence>
<protein>
    <submittedName>
        <fullName evidence="1">Uncharacterized protein</fullName>
    </submittedName>
</protein>
<reference evidence="2" key="1">
    <citation type="submission" date="2009-09" db="EMBL/GenBank/DDBJ databases">
        <title>The complete genome of Nakamurella multipartita DSM 44233.</title>
        <authorList>
            <consortium name="US DOE Joint Genome Institute (JGI-PGF)"/>
            <person name="Lucas S."/>
            <person name="Copeland A."/>
            <person name="Lapidus A."/>
            <person name="Glavina del Rio T."/>
            <person name="Dalin E."/>
            <person name="Tice H."/>
            <person name="Bruce D."/>
            <person name="Goodwin L."/>
            <person name="Pitluck S."/>
            <person name="Kyrpides N."/>
            <person name="Mavromatis K."/>
            <person name="Ivanova N."/>
            <person name="Ovchinnikova G."/>
            <person name="Sims D."/>
            <person name="Meincke L."/>
            <person name="Brettin T."/>
            <person name="Detter J.C."/>
            <person name="Han C."/>
            <person name="Larimer F."/>
            <person name="Land M."/>
            <person name="Hauser L."/>
            <person name="Markowitz V."/>
            <person name="Cheng J.-F."/>
            <person name="Hugenholtz P."/>
            <person name="Woyke T."/>
            <person name="Wu D."/>
            <person name="Klenk H.-P."/>
            <person name="Eisen J.A."/>
        </authorList>
    </citation>
    <scope>NUCLEOTIDE SEQUENCE [LARGE SCALE GENOMIC DNA]</scope>
    <source>
        <strain evidence="2">ATCC 700099 / DSM 44233 / CIP 104796 / JCM 9543 / NBRC 105858 / Y-104</strain>
    </source>
</reference>
<organism evidence="1 2">
    <name type="scientific">Nakamurella multipartita (strain ATCC 700099 / DSM 44233 / CIP 104796 / JCM 9543 / NBRC 105858 / Y-104)</name>
    <name type="common">Microsphaera multipartita</name>
    <dbReference type="NCBI Taxonomy" id="479431"/>
    <lineage>
        <taxon>Bacteria</taxon>
        <taxon>Bacillati</taxon>
        <taxon>Actinomycetota</taxon>
        <taxon>Actinomycetes</taxon>
        <taxon>Nakamurellales</taxon>
        <taxon>Nakamurellaceae</taxon>
        <taxon>Nakamurella</taxon>
    </lineage>
</organism>
<proteinExistence type="predicted"/>
<dbReference type="HOGENOM" id="CLU_1218699_0_0_11"/>
<evidence type="ECO:0000313" key="1">
    <source>
        <dbReference type="EMBL" id="ACV79620.1"/>
    </source>
</evidence>
<accession>C8XD17</accession>
<gene>
    <name evidence="1" type="ordered locus">Namu_3290</name>
</gene>
<dbReference type="EMBL" id="CP001737">
    <property type="protein sequence ID" value="ACV79620.1"/>
    <property type="molecule type" value="Genomic_DNA"/>
</dbReference>
<dbReference type="OrthoDB" id="3851389at2"/>